<dbReference type="GO" id="GO:0006567">
    <property type="term" value="P:L-threonine catabolic process"/>
    <property type="evidence" value="ECO:0007669"/>
    <property type="project" value="UniProtKB-UniRule"/>
</dbReference>
<sequence length="370" mass="39510">MGGAQTRRLSPEIDKAKLGSMYFASDNWAGASAQVANALLNAGNGSVPAYGADDQTRVAVDWFSEVFEHDVSVFFVATGTAANSLSLASVMKPAGLVLCHDIAHIACDEAGAPEFLSGGRLVTIPGPRGKLTPDALEAAIGRYFPAAVHHGRPVAVSLSQSTEWGTVYTVEEITALAAVAHAYGLKVHMDGARLANALASLGCQPADITWKAGVDVLSFGGTKNGCWCAEAVVFFNTKKAEDFGYIRKRAGQLFCKSRFVAAQFQGYFDRGHWLDNAYHANTMAKRLATGIGQLSTARILWEPEANEVFAIWPKPVSARLKAAGAQFYEWAPDGLDDSEKPSGDEDLVRLVTSFATAAHEVDHFLKALGK</sequence>
<comment type="cofactor">
    <cofactor evidence="1 5">
        <name>pyridoxal 5'-phosphate</name>
        <dbReference type="ChEBI" id="CHEBI:597326"/>
    </cofactor>
</comment>
<dbReference type="InterPro" id="IPR015421">
    <property type="entry name" value="PyrdxlP-dep_Trfase_major"/>
</dbReference>
<proteinExistence type="inferred from homology"/>
<keyword evidence="4 5" id="KW-0663">Pyridoxal phosphate</keyword>
<keyword evidence="5 7" id="KW-0456">Lyase</keyword>
<gene>
    <name evidence="7" type="primary">ltaE</name>
    <name evidence="7" type="ORF">KL86PLE_90136</name>
</gene>
<dbReference type="GO" id="GO:0008732">
    <property type="term" value="F:L-allo-threonine aldolase activity"/>
    <property type="evidence" value="ECO:0007669"/>
    <property type="project" value="RHEA"/>
</dbReference>
<organism evidence="7">
    <name type="scientific">uncultured Pleomorphomonas sp</name>
    <dbReference type="NCBI Taxonomy" id="442121"/>
    <lineage>
        <taxon>Bacteria</taxon>
        <taxon>Pseudomonadati</taxon>
        <taxon>Pseudomonadota</taxon>
        <taxon>Alphaproteobacteria</taxon>
        <taxon>Hyphomicrobiales</taxon>
        <taxon>Pleomorphomonadaceae</taxon>
        <taxon>Pleomorphomonas</taxon>
        <taxon>environmental samples</taxon>
    </lineage>
</organism>
<evidence type="ECO:0000256" key="4">
    <source>
        <dbReference type="ARBA" id="ARBA00022898"/>
    </source>
</evidence>
<dbReference type="InterPro" id="IPR015424">
    <property type="entry name" value="PyrdxlP-dep_Trfase"/>
</dbReference>
<comment type="similarity">
    <text evidence="2 5">Belongs to the threonine aldolase family.</text>
</comment>
<dbReference type="PANTHER" id="PTHR48097:SF5">
    <property type="entry name" value="LOW SPECIFICITY L-THREONINE ALDOLASE"/>
    <property type="match status" value="1"/>
</dbReference>
<evidence type="ECO:0000313" key="7">
    <source>
        <dbReference type="EMBL" id="SCM78901.1"/>
    </source>
</evidence>
<comment type="catalytic activity">
    <reaction evidence="5">
        <text>L-threonine = acetaldehyde + glycine</text>
        <dbReference type="Rhea" id="RHEA:19625"/>
        <dbReference type="ChEBI" id="CHEBI:15343"/>
        <dbReference type="ChEBI" id="CHEBI:57305"/>
        <dbReference type="ChEBI" id="CHEBI:57926"/>
        <dbReference type="EC" id="4.1.2.48"/>
    </reaction>
</comment>
<dbReference type="InterPro" id="IPR026273">
    <property type="entry name" value="Low_specificity_L-TA_bact"/>
</dbReference>
<evidence type="ECO:0000256" key="1">
    <source>
        <dbReference type="ARBA" id="ARBA00001933"/>
    </source>
</evidence>
<comment type="catalytic activity">
    <reaction evidence="5">
        <text>L-allo-threonine = acetaldehyde + glycine</text>
        <dbReference type="Rhea" id="RHEA:26209"/>
        <dbReference type="ChEBI" id="CHEBI:15343"/>
        <dbReference type="ChEBI" id="CHEBI:57305"/>
        <dbReference type="ChEBI" id="CHEBI:58585"/>
        <dbReference type="EC" id="4.1.2.48"/>
    </reaction>
</comment>
<feature type="domain" description="Aromatic amino acid beta-eliminating lyase/threonine aldolase" evidence="6">
    <location>
        <begin position="23"/>
        <end position="309"/>
    </location>
</feature>
<evidence type="ECO:0000259" key="6">
    <source>
        <dbReference type="Pfam" id="PF01212"/>
    </source>
</evidence>
<reference evidence="7" key="1">
    <citation type="submission" date="2016-08" db="EMBL/GenBank/DDBJ databases">
        <authorList>
            <person name="Seilhamer J.J."/>
        </authorList>
    </citation>
    <scope>NUCLEOTIDE SEQUENCE</scope>
    <source>
        <strain evidence="7">86</strain>
    </source>
</reference>
<name>A0A212LN01_9HYPH</name>
<dbReference type="Gene3D" id="3.40.640.10">
    <property type="entry name" value="Type I PLP-dependent aspartate aminotransferase-like (Major domain)"/>
    <property type="match status" value="1"/>
</dbReference>
<dbReference type="EC" id="4.1.2.48" evidence="5"/>
<dbReference type="InterPro" id="IPR001597">
    <property type="entry name" value="ArAA_b-elim_lyase/Thr_aldolase"/>
</dbReference>
<protein>
    <recommendedName>
        <fullName evidence="5">L-threonine aldolase</fullName>
        <ecNumber evidence="5">4.1.2.48</ecNumber>
    </recommendedName>
</protein>
<dbReference type="SUPFAM" id="SSF53383">
    <property type="entry name" value="PLP-dependent transferases"/>
    <property type="match status" value="1"/>
</dbReference>
<dbReference type="Gene3D" id="3.90.1150.10">
    <property type="entry name" value="Aspartate Aminotransferase, domain 1"/>
    <property type="match status" value="1"/>
</dbReference>
<evidence type="ECO:0000256" key="5">
    <source>
        <dbReference type="PIRNR" id="PIRNR038940"/>
    </source>
</evidence>
<dbReference type="PANTHER" id="PTHR48097">
    <property type="entry name" value="L-THREONINE ALDOLASE-RELATED"/>
    <property type="match status" value="1"/>
</dbReference>
<comment type="function">
    <text evidence="5">Catalyzes the cleavage of L-allo-threonine and L-threonine to glycine and acetaldehyde.</text>
</comment>
<dbReference type="EMBL" id="FMJD01000013">
    <property type="protein sequence ID" value="SCM78901.1"/>
    <property type="molecule type" value="Genomic_DNA"/>
</dbReference>
<dbReference type="Pfam" id="PF01212">
    <property type="entry name" value="Beta_elim_lyase"/>
    <property type="match status" value="1"/>
</dbReference>
<dbReference type="InterPro" id="IPR015422">
    <property type="entry name" value="PyrdxlP-dep_Trfase_small"/>
</dbReference>
<accession>A0A212LN01</accession>
<comment type="subunit">
    <text evidence="3">Homotetramer.</text>
</comment>
<evidence type="ECO:0000256" key="3">
    <source>
        <dbReference type="ARBA" id="ARBA00011881"/>
    </source>
</evidence>
<evidence type="ECO:0000256" key="2">
    <source>
        <dbReference type="ARBA" id="ARBA00006966"/>
    </source>
</evidence>
<dbReference type="AlphaFoldDB" id="A0A212LN01"/>
<dbReference type="PIRSF" id="PIRSF038940">
    <property type="entry name" value="Low_specificity_LTA"/>
    <property type="match status" value="1"/>
</dbReference>
<dbReference type="CDD" id="cd06502">
    <property type="entry name" value="TA_like"/>
    <property type="match status" value="1"/>
</dbReference>